<gene>
    <name evidence="1" type="ORF">C1I99_13835</name>
</gene>
<dbReference type="RefSeq" id="WP_111134622.1">
    <property type="nucleotide sequence ID" value="NZ_POUB01000079.1"/>
</dbReference>
<accession>A0A2W2CI57</accession>
<protein>
    <submittedName>
        <fullName evidence="1">Uncharacterized protein</fullName>
    </submittedName>
</protein>
<comment type="caution">
    <text evidence="1">The sequence shown here is derived from an EMBL/GenBank/DDBJ whole genome shotgun (WGS) entry which is preliminary data.</text>
</comment>
<dbReference type="EMBL" id="POUB01000079">
    <property type="protein sequence ID" value="PZF98262.1"/>
    <property type="molecule type" value="Genomic_DNA"/>
</dbReference>
<proteinExistence type="predicted"/>
<sequence>MTDPDAILAGAHLPEDRVPVCTRGDLVAEWKRLGKELTEAKVKAAADPRLGGSGTTELVQRMEKLRAEVEAATVEFRLRALPRKRWNELADAHPPRKDGATVHPDDVGMGVNRLTFLPALVRASTISPKLRDETWDRLLDPDGELLSEQQWRRLWRACWNLNVAEIDVPFSVAGLLTTPPSGSDSGSPEPSA</sequence>
<organism evidence="1 2">
    <name type="scientific">Micromonospora deserti</name>
    <dbReference type="NCBI Taxonomy" id="2070366"/>
    <lineage>
        <taxon>Bacteria</taxon>
        <taxon>Bacillati</taxon>
        <taxon>Actinomycetota</taxon>
        <taxon>Actinomycetes</taxon>
        <taxon>Micromonosporales</taxon>
        <taxon>Micromonosporaceae</taxon>
        <taxon>Micromonospora</taxon>
    </lineage>
</organism>
<dbReference type="AlphaFoldDB" id="A0A2W2CI57"/>
<keyword evidence="2" id="KW-1185">Reference proteome</keyword>
<name>A0A2W2CI57_9ACTN</name>
<dbReference type="OrthoDB" id="4227082at2"/>
<dbReference type="Proteomes" id="UP000248749">
    <property type="component" value="Unassembled WGS sequence"/>
</dbReference>
<evidence type="ECO:0000313" key="1">
    <source>
        <dbReference type="EMBL" id="PZF98262.1"/>
    </source>
</evidence>
<reference evidence="1 2" key="1">
    <citation type="submission" date="2018-01" db="EMBL/GenBank/DDBJ databases">
        <title>Draft genome sequence of Salinispora sp. 13K206.</title>
        <authorList>
            <person name="Sahin N."/>
            <person name="Saygin H."/>
            <person name="Ay H."/>
        </authorList>
    </citation>
    <scope>NUCLEOTIDE SEQUENCE [LARGE SCALE GENOMIC DNA]</scope>
    <source>
        <strain evidence="1 2">13K206</strain>
    </source>
</reference>
<evidence type="ECO:0000313" key="2">
    <source>
        <dbReference type="Proteomes" id="UP000248749"/>
    </source>
</evidence>